<organism evidence="3 4">
    <name type="scientific">Bacillus phage vB_BmeM-Goe8</name>
    <dbReference type="NCBI Taxonomy" id="2593638"/>
    <lineage>
        <taxon>Viruses</taxon>
        <taxon>Duplodnaviria</taxon>
        <taxon>Heunggongvirae</taxon>
        <taxon>Uroviricota</taxon>
        <taxon>Caudoviricetes</taxon>
        <taxon>Herelleviridae</taxon>
        <taxon>Bastillevirinae</taxon>
        <taxon>Goettingenvirus</taxon>
        <taxon>Goettingenvirus goe8</taxon>
    </lineage>
</organism>
<evidence type="ECO:0000313" key="4">
    <source>
        <dbReference type="Proteomes" id="UP000317800"/>
    </source>
</evidence>
<sequence length="195" mass="22503">MKTIIEEGAYVTLKVKTTSKGMKEINLPAANMDLWYPFNVNFTYRYSDAKEYMYLVKERDYTGPNVYNVDILKRTKQLTELGNTIVHPAVADRNLYIMKKAGALMLPTIVQKEYSLKDVQAGFKRLDRLISTVKEVIQDRYLRSHPEVGFPPSIPTEDWDRAVYLGATEVELTALQEFGEMYTMLTLMRKIAEGR</sequence>
<gene>
    <name evidence="3" type="ORF">Goe8_c01130</name>
</gene>
<proteinExistence type="predicted"/>
<protein>
    <submittedName>
        <fullName evidence="3">Uncharacterized protein</fullName>
    </submittedName>
</protein>
<dbReference type="Pfam" id="PF20880">
    <property type="entry name" value="G1_gp67_N"/>
    <property type="match status" value="1"/>
</dbReference>
<keyword evidence="4" id="KW-1185">Reference proteome</keyword>
<feature type="domain" description="Gp67 C-terminal" evidence="2">
    <location>
        <begin position="94"/>
        <end position="193"/>
    </location>
</feature>
<dbReference type="InterPro" id="IPR049103">
    <property type="entry name" value="Gp67_C"/>
</dbReference>
<dbReference type="Pfam" id="PF20881">
    <property type="entry name" value="G1_gp67_C"/>
    <property type="match status" value="1"/>
</dbReference>
<feature type="domain" description="Gp67 N-terminal" evidence="1">
    <location>
        <begin position="11"/>
        <end position="80"/>
    </location>
</feature>
<dbReference type="EMBL" id="MN043729">
    <property type="protein sequence ID" value="QDP42886.1"/>
    <property type="molecule type" value="Genomic_DNA"/>
</dbReference>
<evidence type="ECO:0000313" key="3">
    <source>
        <dbReference type="EMBL" id="QDP42886.1"/>
    </source>
</evidence>
<accession>A0A516KMS3</accession>
<reference evidence="3 4" key="1">
    <citation type="submission" date="2019-06" db="EMBL/GenBank/DDBJ databases">
        <authorList>
            <person name="Hertel R."/>
        </authorList>
    </citation>
    <scope>NUCLEOTIDE SEQUENCE [LARGE SCALE GENOMIC DNA]</scope>
</reference>
<evidence type="ECO:0000259" key="1">
    <source>
        <dbReference type="Pfam" id="PF20880"/>
    </source>
</evidence>
<evidence type="ECO:0000259" key="2">
    <source>
        <dbReference type="Pfam" id="PF20881"/>
    </source>
</evidence>
<name>A0A516KMS3_9CAUD</name>
<dbReference type="InterPro" id="IPR049102">
    <property type="entry name" value="Gp67_N"/>
</dbReference>
<dbReference type="Proteomes" id="UP000317800">
    <property type="component" value="Segment"/>
</dbReference>